<keyword evidence="7" id="KW-1185">Reference proteome</keyword>
<dbReference type="OrthoDB" id="7021192at2"/>
<proteinExistence type="predicted"/>
<feature type="transmembrane region" description="Helical" evidence="5">
    <location>
        <begin position="12"/>
        <end position="34"/>
    </location>
</feature>
<name>A0A1E7Z9V0_9ALTE</name>
<dbReference type="InterPro" id="IPR012451">
    <property type="entry name" value="DUF1656"/>
</dbReference>
<evidence type="ECO:0000256" key="1">
    <source>
        <dbReference type="ARBA" id="ARBA00022475"/>
    </source>
</evidence>
<evidence type="ECO:0000256" key="4">
    <source>
        <dbReference type="ARBA" id="ARBA00023136"/>
    </source>
</evidence>
<keyword evidence="3 5" id="KW-1133">Transmembrane helix</keyword>
<accession>A0A1E7Z9V0</accession>
<evidence type="ECO:0000256" key="5">
    <source>
        <dbReference type="SAM" id="Phobius"/>
    </source>
</evidence>
<keyword evidence="4 5" id="KW-0472">Membrane</keyword>
<dbReference type="STRING" id="1656094.BFC18_14120"/>
<protein>
    <recommendedName>
        <fullName evidence="8">DUF1656 domain-containing protein</fullName>
    </recommendedName>
</protein>
<evidence type="ECO:0000313" key="7">
    <source>
        <dbReference type="Proteomes" id="UP000175691"/>
    </source>
</evidence>
<comment type="caution">
    <text evidence="6">The sequence shown here is derived from an EMBL/GenBank/DDBJ whole genome shotgun (WGS) entry which is preliminary data.</text>
</comment>
<sequence>MLSELSFGGMLFSPMVVMIPLAFVLSLLTRYALYATGLYQKLWKPPWFEVALFVCYLALTVKLLAG</sequence>
<evidence type="ECO:0000313" key="6">
    <source>
        <dbReference type="EMBL" id="OFC70308.1"/>
    </source>
</evidence>
<evidence type="ECO:0000256" key="2">
    <source>
        <dbReference type="ARBA" id="ARBA00022692"/>
    </source>
</evidence>
<keyword evidence="2 5" id="KW-0812">Transmembrane</keyword>
<evidence type="ECO:0008006" key="8">
    <source>
        <dbReference type="Google" id="ProtNLM"/>
    </source>
</evidence>
<keyword evidence="1" id="KW-1003">Cell membrane</keyword>
<dbReference type="AlphaFoldDB" id="A0A1E7Z9V0"/>
<organism evidence="6 7">
    <name type="scientific">Alteromonas confluentis</name>
    <dbReference type="NCBI Taxonomy" id="1656094"/>
    <lineage>
        <taxon>Bacteria</taxon>
        <taxon>Pseudomonadati</taxon>
        <taxon>Pseudomonadota</taxon>
        <taxon>Gammaproteobacteria</taxon>
        <taxon>Alteromonadales</taxon>
        <taxon>Alteromonadaceae</taxon>
        <taxon>Alteromonas/Salinimonas group</taxon>
        <taxon>Alteromonas</taxon>
    </lineage>
</organism>
<reference evidence="6 7" key="1">
    <citation type="submission" date="2016-08" db="EMBL/GenBank/DDBJ databases">
        <authorList>
            <person name="Seilhamer J.J."/>
        </authorList>
    </citation>
    <scope>NUCLEOTIDE SEQUENCE [LARGE SCALE GENOMIC DNA]</scope>
    <source>
        <strain evidence="6 7">KCTC 42603</strain>
    </source>
</reference>
<feature type="transmembrane region" description="Helical" evidence="5">
    <location>
        <begin position="46"/>
        <end position="65"/>
    </location>
</feature>
<dbReference type="Proteomes" id="UP000175691">
    <property type="component" value="Unassembled WGS sequence"/>
</dbReference>
<gene>
    <name evidence="6" type="ORF">BFC18_14120</name>
</gene>
<dbReference type="EMBL" id="MDHN01000029">
    <property type="protein sequence ID" value="OFC70308.1"/>
    <property type="molecule type" value="Genomic_DNA"/>
</dbReference>
<evidence type="ECO:0000256" key="3">
    <source>
        <dbReference type="ARBA" id="ARBA00022989"/>
    </source>
</evidence>
<dbReference type="RefSeq" id="WP_070125951.1">
    <property type="nucleotide sequence ID" value="NZ_MDHN01000029.1"/>
</dbReference>
<dbReference type="Pfam" id="PF07869">
    <property type="entry name" value="DUF1656"/>
    <property type="match status" value="1"/>
</dbReference>